<evidence type="ECO:0000313" key="1">
    <source>
        <dbReference type="EMBL" id="KAG9348779.1"/>
    </source>
</evidence>
<dbReference type="Proteomes" id="UP000824540">
    <property type="component" value="Unassembled WGS sequence"/>
</dbReference>
<reference evidence="1" key="1">
    <citation type="thesis" date="2021" institute="BYU ScholarsArchive" country="Provo, UT, USA">
        <title>Applications of and Algorithms for Genome Assembly and Genomic Analyses with an Emphasis on Marine Teleosts.</title>
        <authorList>
            <person name="Pickett B.D."/>
        </authorList>
    </citation>
    <scope>NUCLEOTIDE SEQUENCE</scope>
    <source>
        <strain evidence="1">HI-2016</strain>
    </source>
</reference>
<protein>
    <submittedName>
        <fullName evidence="1">Uncharacterized protein</fullName>
    </submittedName>
</protein>
<evidence type="ECO:0000313" key="2">
    <source>
        <dbReference type="Proteomes" id="UP000824540"/>
    </source>
</evidence>
<accession>A0A8T2P955</accession>
<comment type="caution">
    <text evidence="1">The sequence shown here is derived from an EMBL/GenBank/DDBJ whole genome shotgun (WGS) entry which is preliminary data.</text>
</comment>
<proteinExistence type="predicted"/>
<sequence length="187" mass="20039">MAGLSYNAIGVPDFVIVLRVRTAPHEFGSMQIEVLNFSGNRFEELPTQCLKLQRLKVASFGNQGNVVEPWGAHFVNLFSPSHLPVKVKAVESVDVCGRMSCAVLRNRVSPVFARHMSGLFAPASPWSLGKESGGIREENEAGSPAACCVIGCTGTACSSTSRFLPSRRCASNSTERLCSLSLSSVGF</sequence>
<gene>
    <name evidence="1" type="ORF">JZ751_029096</name>
</gene>
<dbReference type="OrthoDB" id="1053178at2759"/>
<keyword evidence="2" id="KW-1185">Reference proteome</keyword>
<name>A0A8T2P955_9TELE</name>
<organism evidence="1 2">
    <name type="scientific">Albula glossodonta</name>
    <name type="common">roundjaw bonefish</name>
    <dbReference type="NCBI Taxonomy" id="121402"/>
    <lineage>
        <taxon>Eukaryota</taxon>
        <taxon>Metazoa</taxon>
        <taxon>Chordata</taxon>
        <taxon>Craniata</taxon>
        <taxon>Vertebrata</taxon>
        <taxon>Euteleostomi</taxon>
        <taxon>Actinopterygii</taxon>
        <taxon>Neopterygii</taxon>
        <taxon>Teleostei</taxon>
        <taxon>Albuliformes</taxon>
        <taxon>Albulidae</taxon>
        <taxon>Albula</taxon>
    </lineage>
</organism>
<dbReference type="AlphaFoldDB" id="A0A8T2P955"/>
<dbReference type="EMBL" id="JAFBMS010000010">
    <property type="protein sequence ID" value="KAG9348779.1"/>
    <property type="molecule type" value="Genomic_DNA"/>
</dbReference>